<evidence type="ECO:0000313" key="3">
    <source>
        <dbReference type="EMBL" id="ORY81132.1"/>
    </source>
</evidence>
<evidence type="ECO:0000256" key="1">
    <source>
        <dbReference type="SAM" id="Coils"/>
    </source>
</evidence>
<accession>A0A1Y2FB31</accession>
<feature type="coiled-coil region" evidence="1">
    <location>
        <begin position="208"/>
        <end position="235"/>
    </location>
</feature>
<keyword evidence="1" id="KW-0175">Coiled coil</keyword>
<dbReference type="AlphaFoldDB" id="A0A1Y2FB31"/>
<protein>
    <submittedName>
        <fullName evidence="3">Uncharacterized protein</fullName>
    </submittedName>
</protein>
<reference evidence="3 4" key="1">
    <citation type="submission" date="2016-08" db="EMBL/GenBank/DDBJ databases">
        <title>A Parts List for Fungal Cellulosomes Revealed by Comparative Genomics.</title>
        <authorList>
            <consortium name="DOE Joint Genome Institute"/>
            <person name="Haitjema C.H."/>
            <person name="Gilmore S.P."/>
            <person name="Henske J.K."/>
            <person name="Solomon K.V."/>
            <person name="De Groot R."/>
            <person name="Kuo A."/>
            <person name="Mondo S.J."/>
            <person name="Salamov A.A."/>
            <person name="Labutti K."/>
            <person name="Zhao Z."/>
            <person name="Chiniquy J."/>
            <person name="Barry K."/>
            <person name="Brewer H.M."/>
            <person name="Purvine S.O."/>
            <person name="Wright A.T."/>
            <person name="Boxma B."/>
            <person name="Van Alen T."/>
            <person name="Hackstein J.H."/>
            <person name="Baker S.E."/>
            <person name="Grigoriev I.V."/>
            <person name="O'Malley M.A."/>
        </authorList>
    </citation>
    <scope>NUCLEOTIDE SEQUENCE [LARGE SCALE GENOMIC DNA]</scope>
    <source>
        <strain evidence="3 4">G1</strain>
    </source>
</reference>
<feature type="transmembrane region" description="Helical" evidence="2">
    <location>
        <begin position="268"/>
        <end position="287"/>
    </location>
</feature>
<keyword evidence="4" id="KW-1185">Reference proteome</keyword>
<dbReference type="OrthoDB" id="10573517at2759"/>
<feature type="coiled-coil region" evidence="1">
    <location>
        <begin position="5"/>
        <end position="94"/>
    </location>
</feature>
<keyword evidence="2" id="KW-0812">Transmembrane</keyword>
<comment type="caution">
    <text evidence="3">The sequence shown here is derived from an EMBL/GenBank/DDBJ whole genome shotgun (WGS) entry which is preliminary data.</text>
</comment>
<evidence type="ECO:0000313" key="4">
    <source>
        <dbReference type="Proteomes" id="UP000193920"/>
    </source>
</evidence>
<keyword evidence="2" id="KW-0472">Membrane</keyword>
<dbReference type="EMBL" id="MCOG01000011">
    <property type="protein sequence ID" value="ORY81132.1"/>
    <property type="molecule type" value="Genomic_DNA"/>
</dbReference>
<evidence type="ECO:0000256" key="2">
    <source>
        <dbReference type="SAM" id="Phobius"/>
    </source>
</evidence>
<feature type="coiled-coil region" evidence="1">
    <location>
        <begin position="141"/>
        <end position="182"/>
    </location>
</feature>
<dbReference type="Proteomes" id="UP000193920">
    <property type="component" value="Unassembled WGS sequence"/>
</dbReference>
<sequence length="325" mass="38201">MSNEIQEKNLEIEEYKISNKSMKIKINNYETKIKNSEFIIQNLRDENESINEENLSLKEQLDILSNISIEKQKLEDENEHLRMLAEKIDMENEETDIMSNEFNGKPTLMDEFQSENSNNELDQNHIENILRSKLHTSENLNKFMDSELSKCQIENRDLKEKIKLLENQLTETSQKNKNESENYISDDNEEHINEIINKVKNTTQLEMIQKYDKEKQELIQEIEHQKTVIEELNHKEHEIIKKSNEKRNGLALDKIPLLSIAFNHKIKFSFILLLTWSYGVLVSFLVIEYVAYLAGDYGTCHHLANQLFLPQAFLQALTPIISKPC</sequence>
<organism evidence="3 4">
    <name type="scientific">Neocallimastix californiae</name>
    <dbReference type="NCBI Taxonomy" id="1754190"/>
    <lineage>
        <taxon>Eukaryota</taxon>
        <taxon>Fungi</taxon>
        <taxon>Fungi incertae sedis</taxon>
        <taxon>Chytridiomycota</taxon>
        <taxon>Chytridiomycota incertae sedis</taxon>
        <taxon>Neocallimastigomycetes</taxon>
        <taxon>Neocallimastigales</taxon>
        <taxon>Neocallimastigaceae</taxon>
        <taxon>Neocallimastix</taxon>
    </lineage>
</organism>
<gene>
    <name evidence="3" type="ORF">LY90DRAFT_664343</name>
</gene>
<keyword evidence="2" id="KW-1133">Transmembrane helix</keyword>
<proteinExistence type="predicted"/>
<name>A0A1Y2FB31_9FUNG</name>